<dbReference type="OrthoDB" id="281808at2"/>
<dbReference type="PANTHER" id="PTHR43877">
    <property type="entry name" value="AMINOALKYLPHOSPHONATE N-ACETYLTRANSFERASE-RELATED-RELATED"/>
    <property type="match status" value="1"/>
</dbReference>
<protein>
    <submittedName>
        <fullName evidence="4">GNAT family N-acetyltransferase</fullName>
    </submittedName>
</protein>
<accession>A0A547PM94</accession>
<evidence type="ECO:0000313" key="4">
    <source>
        <dbReference type="EMBL" id="TRD15270.1"/>
    </source>
</evidence>
<keyword evidence="2" id="KW-0012">Acyltransferase</keyword>
<reference evidence="4 5" key="1">
    <citation type="submission" date="2019-06" db="EMBL/GenBank/DDBJ databases">
        <title>Paenimaribius caenipelagi gen. nov., sp. nov., isolated from a tidal flat.</title>
        <authorList>
            <person name="Yoon J.-H."/>
        </authorList>
    </citation>
    <scope>NUCLEOTIDE SEQUENCE [LARGE SCALE GENOMIC DNA]</scope>
    <source>
        <strain evidence="4 5">JBTF-M29</strain>
    </source>
</reference>
<dbReference type="PANTHER" id="PTHR43877:SF2">
    <property type="entry name" value="AMINOALKYLPHOSPHONATE N-ACETYLTRANSFERASE-RELATED"/>
    <property type="match status" value="1"/>
</dbReference>
<dbReference type="AlphaFoldDB" id="A0A547PM94"/>
<dbReference type="InterPro" id="IPR000182">
    <property type="entry name" value="GNAT_dom"/>
</dbReference>
<evidence type="ECO:0000259" key="3">
    <source>
        <dbReference type="PROSITE" id="PS51186"/>
    </source>
</evidence>
<dbReference type="SUPFAM" id="SSF55729">
    <property type="entry name" value="Acyl-CoA N-acyltransferases (Nat)"/>
    <property type="match status" value="1"/>
</dbReference>
<dbReference type="CDD" id="cd04301">
    <property type="entry name" value="NAT_SF"/>
    <property type="match status" value="1"/>
</dbReference>
<keyword evidence="5" id="KW-1185">Reference proteome</keyword>
<dbReference type="PROSITE" id="PS51186">
    <property type="entry name" value="GNAT"/>
    <property type="match status" value="1"/>
</dbReference>
<proteinExistence type="predicted"/>
<evidence type="ECO:0000256" key="2">
    <source>
        <dbReference type="ARBA" id="ARBA00023315"/>
    </source>
</evidence>
<organism evidence="4 5">
    <name type="scientific">Palleronia caenipelagi</name>
    <dbReference type="NCBI Taxonomy" id="2489174"/>
    <lineage>
        <taxon>Bacteria</taxon>
        <taxon>Pseudomonadati</taxon>
        <taxon>Pseudomonadota</taxon>
        <taxon>Alphaproteobacteria</taxon>
        <taxon>Rhodobacterales</taxon>
        <taxon>Roseobacteraceae</taxon>
        <taxon>Palleronia</taxon>
    </lineage>
</organism>
<dbReference type="Pfam" id="PF00583">
    <property type="entry name" value="Acetyltransf_1"/>
    <property type="match status" value="1"/>
</dbReference>
<dbReference type="GO" id="GO:0016747">
    <property type="term" value="F:acyltransferase activity, transferring groups other than amino-acyl groups"/>
    <property type="evidence" value="ECO:0007669"/>
    <property type="project" value="InterPro"/>
</dbReference>
<evidence type="ECO:0000313" key="5">
    <source>
        <dbReference type="Proteomes" id="UP000318590"/>
    </source>
</evidence>
<dbReference type="EMBL" id="VFSV01000050">
    <property type="protein sequence ID" value="TRD15270.1"/>
    <property type="molecule type" value="Genomic_DNA"/>
</dbReference>
<dbReference type="InterPro" id="IPR016181">
    <property type="entry name" value="Acyl_CoA_acyltransferase"/>
</dbReference>
<evidence type="ECO:0000256" key="1">
    <source>
        <dbReference type="ARBA" id="ARBA00022679"/>
    </source>
</evidence>
<comment type="caution">
    <text evidence="4">The sequence shown here is derived from an EMBL/GenBank/DDBJ whole genome shotgun (WGS) entry which is preliminary data.</text>
</comment>
<dbReference type="InterPro" id="IPR050832">
    <property type="entry name" value="Bact_Acetyltransf"/>
</dbReference>
<dbReference type="Proteomes" id="UP000318590">
    <property type="component" value="Unassembled WGS sequence"/>
</dbReference>
<sequence>MRCPCDLSLEQLSLVQKLDVLRRALGGVVMRLRQAESSDLANVQSIVAAAYAPYVPLIGRRPMPMDEDYPARIAAGSVWITEGEPPEGLVVVADRREGLWLDNFAVTPQAQGGGLGRMLLAEVEQIARARGHGRVSLLTNARFAGAIRFYVRAGYRETFRRTEYGFDRIYMEKRL</sequence>
<feature type="domain" description="N-acetyltransferase" evidence="3">
    <location>
        <begin position="30"/>
        <end position="175"/>
    </location>
</feature>
<dbReference type="Gene3D" id="3.40.630.30">
    <property type="match status" value="1"/>
</dbReference>
<keyword evidence="1 4" id="KW-0808">Transferase</keyword>
<gene>
    <name evidence="4" type="ORF">FEV53_17265</name>
</gene>
<name>A0A547PM94_9RHOB</name>